<feature type="compositionally biased region" description="Basic and acidic residues" evidence="1">
    <location>
        <begin position="808"/>
        <end position="825"/>
    </location>
</feature>
<dbReference type="EMBL" id="ML976695">
    <property type="protein sequence ID" value="KAF1971147.1"/>
    <property type="molecule type" value="Genomic_DNA"/>
</dbReference>
<gene>
    <name evidence="2" type="ORF">BU23DRAFT_570146</name>
</gene>
<feature type="compositionally biased region" description="Basic and acidic residues" evidence="1">
    <location>
        <begin position="240"/>
        <end position="264"/>
    </location>
</feature>
<feature type="region of interest" description="Disordered" evidence="1">
    <location>
        <begin position="740"/>
        <end position="825"/>
    </location>
</feature>
<feature type="region of interest" description="Disordered" evidence="1">
    <location>
        <begin position="230"/>
        <end position="265"/>
    </location>
</feature>
<feature type="compositionally biased region" description="Low complexity" evidence="1">
    <location>
        <begin position="757"/>
        <end position="780"/>
    </location>
</feature>
<dbReference type="Proteomes" id="UP000800036">
    <property type="component" value="Unassembled WGS sequence"/>
</dbReference>
<reference evidence="2" key="1">
    <citation type="journal article" date="2020" name="Stud. Mycol.">
        <title>101 Dothideomycetes genomes: a test case for predicting lifestyles and emergence of pathogens.</title>
        <authorList>
            <person name="Haridas S."/>
            <person name="Albert R."/>
            <person name="Binder M."/>
            <person name="Bloem J."/>
            <person name="Labutti K."/>
            <person name="Salamov A."/>
            <person name="Andreopoulos B."/>
            <person name="Baker S."/>
            <person name="Barry K."/>
            <person name="Bills G."/>
            <person name="Bluhm B."/>
            <person name="Cannon C."/>
            <person name="Castanera R."/>
            <person name="Culley D."/>
            <person name="Daum C."/>
            <person name="Ezra D."/>
            <person name="Gonzalez J."/>
            <person name="Henrissat B."/>
            <person name="Kuo A."/>
            <person name="Liang C."/>
            <person name="Lipzen A."/>
            <person name="Lutzoni F."/>
            <person name="Magnuson J."/>
            <person name="Mondo S."/>
            <person name="Nolan M."/>
            <person name="Ohm R."/>
            <person name="Pangilinan J."/>
            <person name="Park H.-J."/>
            <person name="Ramirez L."/>
            <person name="Alfaro M."/>
            <person name="Sun H."/>
            <person name="Tritt A."/>
            <person name="Yoshinaga Y."/>
            <person name="Zwiers L.-H."/>
            <person name="Turgeon B."/>
            <person name="Goodwin S."/>
            <person name="Spatafora J."/>
            <person name="Crous P."/>
            <person name="Grigoriev I."/>
        </authorList>
    </citation>
    <scope>NUCLEOTIDE SEQUENCE</scope>
    <source>
        <strain evidence="2">CBS 107.79</strain>
    </source>
</reference>
<proteinExistence type="predicted"/>
<evidence type="ECO:0000256" key="1">
    <source>
        <dbReference type="SAM" id="MobiDB-lite"/>
    </source>
</evidence>
<accession>A0A6A5VD49</accession>
<evidence type="ECO:0000313" key="2">
    <source>
        <dbReference type="EMBL" id="KAF1971147.1"/>
    </source>
</evidence>
<feature type="compositionally biased region" description="Polar residues" evidence="1">
    <location>
        <begin position="788"/>
        <end position="800"/>
    </location>
</feature>
<name>A0A6A5VD49_9PLEO</name>
<organism evidence="2 3">
    <name type="scientific">Bimuria novae-zelandiae CBS 107.79</name>
    <dbReference type="NCBI Taxonomy" id="1447943"/>
    <lineage>
        <taxon>Eukaryota</taxon>
        <taxon>Fungi</taxon>
        <taxon>Dikarya</taxon>
        <taxon>Ascomycota</taxon>
        <taxon>Pezizomycotina</taxon>
        <taxon>Dothideomycetes</taxon>
        <taxon>Pleosporomycetidae</taxon>
        <taxon>Pleosporales</taxon>
        <taxon>Massarineae</taxon>
        <taxon>Didymosphaeriaceae</taxon>
        <taxon>Bimuria</taxon>
    </lineage>
</organism>
<evidence type="ECO:0000313" key="3">
    <source>
        <dbReference type="Proteomes" id="UP000800036"/>
    </source>
</evidence>
<sequence>MSSDDTDVGDAPSSSEVADFYDLVSFSPEDPWEKNAPLKLYAQACAEKYMPEGQSLEAWSKTATVEDFFKQVYAMQSLPAELRNTTENTDGKRMKLWEESARQKFVDECETAILPLVCRAIEEDARKWHMSMPSTREHTSQEYKKFMIEAAKRKAYEIYGYLSEVKEAGFKFRSDDVPSRVEELFEKLDEQTTKLDGLIHTEEAFGIAWYERPLRMDDAQWVAEKKRRIEEAEKEDEDIEGSKTEDEKERERLKREEDERETAQAHKLKRLSSEVVGPRTTIESTARRLYSDALVILSYWWDHGPLEEDEAKLAALNHRVKAAVSGDGYVALAPTHLKQLIQDVRKRLDDVKHANDTDKDPKRLELAKAVVHLSNVLRAHGFDWKSVANRRIQREVLLCLYKSEQEGVRKRRESLVQSIFEPYPEQDKFMEKFRVMLTVVSSALHHRNQETLRVAVESLVHINEEEAQKINTSLGLKREDHYFPVRHLERIVDNNFDDAIATSELNALMAKMKLLSIPGTDVLAPNLISKSDPSSDDIQRWEKELLGLISHEKETPNVQASYPSLHAILVKPLYDCKDKKTVGWGDHNGRFYINQYGPDTAPIWRKESNPIPGYRENDYENGLPPHQEVTNGDNRIGNTMVSGSKTKRKYMLEGNIVDVLGVAFAEDPTKDTYAYLTEKTINGTRRDSVYVLISWDRHLTRADPELRWEPASELRLRQGQKRADERIMLIAKANQKRFEEECGISRTRMSPSPSSESTQRPQSPSPASTQQPRSSSPTRTLRGRAASVMSSQDEISSLAGTAQGGSRRVQEPRGGGDTEALRAENEEMRELLRELERRMVDLSTRSR</sequence>
<feature type="compositionally biased region" description="Polar residues" evidence="1">
    <location>
        <begin position="747"/>
        <end position="756"/>
    </location>
</feature>
<keyword evidence="3" id="KW-1185">Reference proteome</keyword>
<dbReference type="AlphaFoldDB" id="A0A6A5VD49"/>
<dbReference type="OrthoDB" id="5430573at2759"/>
<protein>
    <submittedName>
        <fullName evidence="2">Uncharacterized protein</fullName>
    </submittedName>
</protein>